<dbReference type="Proteomes" id="UP000009007">
    <property type="component" value="Chromosome I"/>
</dbReference>
<sequence length="410" mass="44165">MAKNKNIPMKQLMILTNIVPAALLAALVLTAGCAYHFGNEDAQDIAVIRVDASGAEMWKHTIDSGFGGGFEAILSVAPTPEGGVFVSHYYLYPPSSHPDKIHWTTCIGADGSVVWDRDFSSNFKLMTPTPDGGFIGITEFGSSVVRVGPDGSPVWTINQTTIADILPKSRKDRYNTPQFNTVVPVGPDRYVIAGNLWVSSWSFMATIDGSGEITEAKKFTDHLSIGNLAPMPDGGWVVVGGGQVSRLRPNDKVRWTKTFWQAPDDLPENVTIGGPWVRGFQVKDGEIRVLFVVSVSRVDEATAMIYGVDEATAVTYGDDGTVLGEVHMEVPQSCPITLAADGGYAFAALESDEPGTYGPLSSEGSDVHIVKMDADGNPEWDRTVRGPVIRIETISAVEDGGYILGVDLRR</sequence>
<dbReference type="PROSITE" id="PS51257">
    <property type="entry name" value="PROKAR_LIPOPROTEIN"/>
    <property type="match status" value="1"/>
</dbReference>
<reference evidence="2" key="1">
    <citation type="journal article" date="2012" name="J. Bacteriol.">
        <title>Complete genome sequence of the hydrogenotrophic, methanogenic archaeon Methanoculleus bourgensis strain MS2T, isolated from a sewage sludge digester.</title>
        <authorList>
            <person name="Maus I."/>
            <person name="Wibberg D."/>
            <person name="Stantscheff R."/>
            <person name="Eikmeyer F.G."/>
            <person name="Seffner A."/>
            <person name="Boelter J."/>
            <person name="Szczepanowski R."/>
            <person name="Blom J."/>
            <person name="Jaenicke S."/>
            <person name="Konig H."/>
            <person name="Puhler A."/>
            <person name="Schluter A."/>
        </authorList>
    </citation>
    <scope>NUCLEOTIDE SEQUENCE [LARGE SCALE GENOMIC DNA]</scope>
    <source>
        <strain evidence="2">ATCC 43281 / DSM 3045 / OCM 15 / MS2</strain>
    </source>
</reference>
<name>W6PQX6_METBM</name>
<accession>W6PQX6</accession>
<dbReference type="PANTHER" id="PTHR42754:SF1">
    <property type="entry name" value="LIPOPROTEIN"/>
    <property type="match status" value="1"/>
</dbReference>
<dbReference type="HOGENOM" id="CLU_670154_0_0_2"/>
<protein>
    <recommendedName>
        <fullName evidence="3">PQQ-binding-like beta-propeller repeat protein</fullName>
    </recommendedName>
</protein>
<dbReference type="PANTHER" id="PTHR42754">
    <property type="entry name" value="ENDOGLUCANASE"/>
    <property type="match status" value="1"/>
</dbReference>
<evidence type="ECO:0000313" key="2">
    <source>
        <dbReference type="Proteomes" id="UP000009007"/>
    </source>
</evidence>
<evidence type="ECO:0008006" key="3">
    <source>
        <dbReference type="Google" id="ProtNLM"/>
    </source>
</evidence>
<dbReference type="STRING" id="1201294.BN140_3037"/>
<proteinExistence type="predicted"/>
<dbReference type="SUPFAM" id="SSF50998">
    <property type="entry name" value="Quinoprotein alcohol dehydrogenase-like"/>
    <property type="match status" value="1"/>
</dbReference>
<dbReference type="EMBL" id="HE964772">
    <property type="protein sequence ID" value="CDM26146.1"/>
    <property type="molecule type" value="Genomic_DNA"/>
</dbReference>
<evidence type="ECO:0000313" key="1">
    <source>
        <dbReference type="EMBL" id="CDM26146.1"/>
    </source>
</evidence>
<dbReference type="AlphaFoldDB" id="W6PQX6"/>
<organism evidence="1 2">
    <name type="scientific">Methanoculleus bourgensis (strain ATCC 43281 / DSM 3045 / OCM 15 / MS2)</name>
    <name type="common">Methanogenium bourgense</name>
    <dbReference type="NCBI Taxonomy" id="1201294"/>
    <lineage>
        <taxon>Archaea</taxon>
        <taxon>Methanobacteriati</taxon>
        <taxon>Methanobacteriota</taxon>
        <taxon>Stenosarchaea group</taxon>
        <taxon>Methanomicrobia</taxon>
        <taxon>Methanomicrobiales</taxon>
        <taxon>Methanomicrobiaceae</taxon>
        <taxon>Methanoculleus</taxon>
    </lineage>
</organism>
<gene>
    <name evidence="1" type="ordered locus">BN140_3037</name>
</gene>
<keyword evidence="2" id="KW-1185">Reference proteome</keyword>
<dbReference type="PATRIC" id="fig|1201294.9.peg.1769"/>
<dbReference type="KEGG" id="mbg:BN140_3037"/>
<dbReference type="InterPro" id="IPR011047">
    <property type="entry name" value="Quinoprotein_ADH-like_sf"/>
</dbReference>
<dbReference type="BioCyc" id="MBOU1201294:BN140_RS08040-MONOMER"/>